<dbReference type="SUPFAM" id="SSF55347">
    <property type="entry name" value="Glyceraldehyde-3-phosphate dehydrogenase-like, C-terminal domain"/>
    <property type="match status" value="1"/>
</dbReference>
<dbReference type="InterPro" id="IPR036291">
    <property type="entry name" value="NAD(P)-bd_dom_sf"/>
</dbReference>
<keyword evidence="6" id="KW-1185">Reference proteome</keyword>
<dbReference type="InterPro" id="IPR055170">
    <property type="entry name" value="GFO_IDH_MocA-like_dom"/>
</dbReference>
<evidence type="ECO:0000259" key="4">
    <source>
        <dbReference type="Pfam" id="PF22725"/>
    </source>
</evidence>
<evidence type="ECO:0000256" key="2">
    <source>
        <dbReference type="ARBA" id="ARBA00023002"/>
    </source>
</evidence>
<evidence type="ECO:0000259" key="3">
    <source>
        <dbReference type="Pfam" id="PF01408"/>
    </source>
</evidence>
<dbReference type="RefSeq" id="WP_011709902.1">
    <property type="nucleotide sequence ID" value="NZ_BMIX01000001.1"/>
</dbReference>
<evidence type="ECO:0000256" key="1">
    <source>
        <dbReference type="ARBA" id="ARBA00010928"/>
    </source>
</evidence>
<dbReference type="PANTHER" id="PTHR22604">
    <property type="entry name" value="OXIDOREDUCTASES"/>
    <property type="match status" value="1"/>
</dbReference>
<protein>
    <submittedName>
        <fullName evidence="5">NDP-hexose-3-ketoreductase</fullName>
    </submittedName>
</protein>
<gene>
    <name evidence="5" type="ORF">GCM10011532_08130</name>
</gene>
<dbReference type="PANTHER" id="PTHR22604:SF105">
    <property type="entry name" value="TRANS-1,2-DIHYDROBENZENE-1,2-DIOL DEHYDROGENASE"/>
    <property type="match status" value="1"/>
</dbReference>
<dbReference type="Proteomes" id="UP000605733">
    <property type="component" value="Unassembled WGS sequence"/>
</dbReference>
<evidence type="ECO:0000313" key="6">
    <source>
        <dbReference type="Proteomes" id="UP000605733"/>
    </source>
</evidence>
<keyword evidence="2" id="KW-0560">Oxidoreductase</keyword>
<dbReference type="SUPFAM" id="SSF51735">
    <property type="entry name" value="NAD(P)-binding Rossmann-fold domains"/>
    <property type="match status" value="1"/>
</dbReference>
<dbReference type="Gene3D" id="3.40.50.720">
    <property type="entry name" value="NAD(P)-binding Rossmann-like Domain"/>
    <property type="match status" value="1"/>
</dbReference>
<comment type="similarity">
    <text evidence="1">Belongs to the Gfo/Idh/MocA family.</text>
</comment>
<feature type="domain" description="GFO/IDH/MocA-like oxidoreductase" evidence="4">
    <location>
        <begin position="136"/>
        <end position="252"/>
    </location>
</feature>
<name>A0ABQ1WFC3_9FLAO</name>
<proteinExistence type="inferred from homology"/>
<dbReference type="EMBL" id="BMIX01000001">
    <property type="protein sequence ID" value="GGG27078.1"/>
    <property type="molecule type" value="Genomic_DNA"/>
</dbReference>
<dbReference type="Pfam" id="PF22725">
    <property type="entry name" value="GFO_IDH_MocA_C3"/>
    <property type="match status" value="1"/>
</dbReference>
<dbReference type="InterPro" id="IPR000683">
    <property type="entry name" value="Gfo/Idh/MocA-like_OxRdtase_N"/>
</dbReference>
<dbReference type="Gene3D" id="3.30.360.10">
    <property type="entry name" value="Dihydrodipicolinate Reductase, domain 2"/>
    <property type="match status" value="1"/>
</dbReference>
<dbReference type="InterPro" id="IPR050984">
    <property type="entry name" value="Gfo/Idh/MocA_domain"/>
</dbReference>
<reference evidence="6" key="1">
    <citation type="journal article" date="2019" name="Int. J. Syst. Evol. Microbiol.">
        <title>The Global Catalogue of Microorganisms (GCM) 10K type strain sequencing project: providing services to taxonomists for standard genome sequencing and annotation.</title>
        <authorList>
            <consortium name="The Broad Institute Genomics Platform"/>
            <consortium name="The Broad Institute Genome Sequencing Center for Infectious Disease"/>
            <person name="Wu L."/>
            <person name="Ma J."/>
        </authorList>
    </citation>
    <scope>NUCLEOTIDE SEQUENCE [LARGE SCALE GENOMIC DNA]</scope>
    <source>
        <strain evidence="6">CGMCC 1.15422</strain>
    </source>
</reference>
<evidence type="ECO:0000313" key="5">
    <source>
        <dbReference type="EMBL" id="GGG27078.1"/>
    </source>
</evidence>
<accession>A0ABQ1WFC3</accession>
<sequence>MLKSSSKIRVGVLGAANIAMRSLIPEIQNLSDKFEFVGLASRHPKNMEETSYAYTLYEGYESILEQNILDAVYIPLPNSLHYTWVKKALKKGLHVLVEKSLACEYEEVKELNEIAKESNLALVENFQFRFHSQLSEIKKIINNGVIGDIRIIRSTFCFPPFTDSDNIRYKKELGGGALLDAGAYTIKLSQILMGPELYITSAKSNSNSNFDVDIWGGGTLQQKNGKLFSQFSFGFDNFYQCNLEVVGSKGKMYTNRIFTAKESFKPKIILETNKDGMREIELESDNHFRNMLIYFYELVTGIKDKNIEYSQNINQARLLEEFKSKSNE</sequence>
<feature type="domain" description="Gfo/Idh/MocA-like oxidoreductase N-terminal" evidence="3">
    <location>
        <begin position="8"/>
        <end position="124"/>
    </location>
</feature>
<dbReference type="Pfam" id="PF01408">
    <property type="entry name" value="GFO_IDH_MocA"/>
    <property type="match status" value="1"/>
</dbReference>
<comment type="caution">
    <text evidence="5">The sequence shown here is derived from an EMBL/GenBank/DDBJ whole genome shotgun (WGS) entry which is preliminary data.</text>
</comment>
<organism evidence="5 6">
    <name type="scientific">Christiangramia forsetii</name>
    <dbReference type="NCBI Taxonomy" id="411153"/>
    <lineage>
        <taxon>Bacteria</taxon>
        <taxon>Pseudomonadati</taxon>
        <taxon>Bacteroidota</taxon>
        <taxon>Flavobacteriia</taxon>
        <taxon>Flavobacteriales</taxon>
        <taxon>Flavobacteriaceae</taxon>
        <taxon>Christiangramia</taxon>
    </lineage>
</organism>